<accession>A0ABX8H098</accession>
<sequence length="2582" mass="286427">MNITKNLLSLLLLLLIGNSTFAQKGEVLWREDFNEINPDIWQFETGNGNWGWGNGELEFYKQENTSIQEIPNETNNNALVIEAKKENEGGFEYTSSRLKSINGLAVRYGLIEVRMRVPDLGNGLWPAFWMMGTDQEQWPLRGEIDIMEMGHKLEDRERHGEESADINSFVGSNIILYSKDACSEGNPTCAGSAAYDVNYANPYVATTSMADRFVIYRMYWSAEEIRITIEDNGTEYDLFAGPFGLQEGTDTEVFQKPFFFLMNMAVGGTFTDALSTSTLNITTPAKMWVDYISVSKWNNQGEIFTGEIPKPQVSLTSPTSNTIENTSSVILEAEATSSLGNITKVEFFMGDSLLGQDLSAPYSVEWNNLTAGDYSITVKATDNKGVTQTTAPTIFNVSDLSGEGDIIWEDNFTSIDRNTWKFEIGNGTWGWGNGELEFYTENNTSIKEIPEEPGNTAIVITAKEENAGGFNYTSSRLVSENGVAVKYGVIEVRMKVPDLGNALWPAFWMMGTDAQSWPLRGEIDIMEMGHKLEERERQGHADAPINSYVGSNIILYSEAACSEGNPTCAGSAAYDVDYSKPYVTSTTLANKFVKYKMYWSPSSIRITIVEDNIEYDLFESPFGLESGTDTEAFQKPFFFLMNMAVGGNFTDAATNSDVNFDAPAEMWIDYIKVSKWNGRGEVFKGRMGGKTGKFAVFTNDDEINNGLTVGVDANVYVWENSLVEGTSEPFEGANALAWENTTNAWFGGGIATLEPQDMSDYQNGSLKFHAKIPEGLGFKVGIISKTNESWITFPANQNKYGLIRNEEWTEIVIPINDFGWLDLTQVEYLFAITAEDGSEGNYDFAFDNIYWDDTPVTSLPPKVSILSPSNNQVLSDISSLSLSSSAYDLDGEVVSVTYFVNDSIIGVANSSPFTISWNDIPTGEHTIIAKAEDNSGVSSISTPITFVVTDSNEGIGEVIWEDNFDTIDKTTWQFETGNGNWGWGNGELEYYTEKNSTIKEVPNENGNKAIVITAQNDNIRGFGFSSSRLKTQDKLAIKYGVVEARIQVPDLEGGLWPAFWMLGTGSQGWPSIGELDIMEMGHNPAYRLKHLEDSTITPDVNNYTAANIIWKSSAACSDDNPTCAANGTWFKGSATPYVSETSMANRFVTYRMYWSPKEIRYTIIDNGQEYDLLPAPFNIESGDGLEAFHKPFYFLMNLAVGGLFPDILNKEGITADMPSEMWIDYVKVSKWNGVGKVIRNTVSNKKEGLFGVFTDNTAIDSKLEIGVDTDVFVWENTLKGGTTPPYQGTNVIAWETNQPNWWFGAGITCRDFINLSDKRKGSLKFKIKIPADVGFKIGVETTDTQYWVDFKANEESYGLTRNGEWGEAIIPISDFNGINLEKVTSPFLILSGEGGTATTFEMAVDDIVWDPSSFPSEAPTVQITSPTNGIELENPSTLSITANAEDIDGTIQRVEFYYGPKLIGIATEAPYVIQWNNIKEGDHVISAKAIDNTNLSSTSTIQVSVIGEGIGEVIWREDFNTIDPAVWGFEIGNGNWGWGNGELEYYREENASIEQVPNEVGNSALVIEAKKEDFGGKSYTSSRMLTKDKIAVKYGVVEIRMRTPNIEGGLWPAAWLLGTGPGTWPSIGEIDMMEMGQNFDDRARQNFPYAEANNYVASNIIWYSDQALSPQNPTGAASAAWDPNYANPYVADSTLQDRFVTYRMYWSSSSIKLSIVDDSVEHFMFEQPHYFSEETATFQKPFYFLLNMAVGGVFTDAHAEDQIWATLPAKMYVDYIQVSKWNGEGEIVTGASSNIAAEGRFGVFTDETAVNNKVTPGLDADIYLWNNLAPSSITPFEGNNAISWVNQVGATWYGGGVHARETWDLSNYKDGYIKFNMKLPTDVGIRVGFTSTSAEYWVPIQPNEKNYGLERTGDWEEVIIPVSAFNVEDLSQINAPFLISSLDPLKDSIYSFAFDNMYWESATITSPIVDITISQPENTIAYLKGDNLQISSNVYSPNSIIEKVEYYLNDEKIGEVADAPYAFTLENIGYGDYSISAKVFDANGVGISTKKEISIVEKGIYFALPSIAFTSIENDQIFSEGETIVLQVDATSENGLIEKVEYYDGQTLIGTSTIAPFTFLWENPALGSHALTAKVFDSITNATSSTIVINVEENNCTPTNIATGKNITQSSTEGYLNADFAIDGDPTTRSSTNFSIPQWIKIDLKRSYDIEAVKLVWERANADTYYILMSDQDTDPDPSTWTIISDQSGLEDQARTDSLINLAGSGRYIAMYATSKQHPYGISLYEFEIYPTCESGKNNTPTPVINFTQSGSSYQFDASLSTDIDGDLLTYQWNFGDGTTSTAEKPLHNYYQNGEYSVSLRVNDGFTEESTSIIVDVNTINTDVCTFYSNNGDFTVEVEKQDNPTITFIPTSLLGSSDWVIITTFVDGNITGGFYMEKEGENFTYTLPRNLGENVVFYFTYQHNGVGQKDTTNDKVEITIGGCGNNTRNNLEQNTMENEVLLYPNPSKGTFEMKMTDLTANQNVYIRVINISGTEVYAKETQTNVLGELNERIDLSEALNTGMYQLIIIGHDFSESVSILIK</sequence>
<feature type="domain" description="GH16" evidence="5">
    <location>
        <begin position="27"/>
        <end position="300"/>
    </location>
</feature>
<protein>
    <submittedName>
        <fullName evidence="6">Family 16 glycosylhydrolase</fullName>
    </submittedName>
</protein>
<comment type="similarity">
    <text evidence="1">Belongs to the glycosyl hydrolase 16 family.</text>
</comment>
<dbReference type="Pfam" id="PF17957">
    <property type="entry name" value="Big_7"/>
    <property type="match status" value="5"/>
</dbReference>
<dbReference type="SUPFAM" id="SSF49899">
    <property type="entry name" value="Concanavalin A-like lectins/glucanases"/>
    <property type="match status" value="4"/>
</dbReference>
<dbReference type="InterPro" id="IPR013320">
    <property type="entry name" value="ConA-like_dom_sf"/>
</dbReference>
<dbReference type="Proteomes" id="UP000682802">
    <property type="component" value="Chromosome 1"/>
</dbReference>
<dbReference type="Pfam" id="PF26113">
    <property type="entry name" value="GH16_XgeA"/>
    <property type="match status" value="3"/>
</dbReference>
<dbReference type="SUPFAM" id="SSF49299">
    <property type="entry name" value="PKD domain"/>
    <property type="match status" value="1"/>
</dbReference>
<dbReference type="InterPro" id="IPR013783">
    <property type="entry name" value="Ig-like_fold"/>
</dbReference>
<feature type="domain" description="GH16" evidence="5">
    <location>
        <begin position="1513"/>
        <end position="1784"/>
    </location>
</feature>
<dbReference type="Gene3D" id="2.60.120.200">
    <property type="match status" value="4"/>
</dbReference>
<dbReference type="InterPro" id="IPR000757">
    <property type="entry name" value="Beta-glucanase-like"/>
</dbReference>
<dbReference type="CDD" id="cd00146">
    <property type="entry name" value="PKD"/>
    <property type="match status" value="1"/>
</dbReference>
<dbReference type="Gene3D" id="2.60.120.260">
    <property type="entry name" value="Galactose-binding domain-like"/>
    <property type="match status" value="1"/>
</dbReference>
<dbReference type="InterPro" id="IPR022409">
    <property type="entry name" value="PKD/Chitinase_dom"/>
</dbReference>
<organism evidence="6 7">
    <name type="scientific">Flammeovirga kamogawensis</name>
    <dbReference type="NCBI Taxonomy" id="373891"/>
    <lineage>
        <taxon>Bacteria</taxon>
        <taxon>Pseudomonadati</taxon>
        <taxon>Bacteroidota</taxon>
        <taxon>Cytophagia</taxon>
        <taxon>Cytophagales</taxon>
        <taxon>Flammeovirgaceae</taxon>
        <taxon>Flammeovirga</taxon>
    </lineage>
</organism>
<name>A0ABX8H098_9BACT</name>
<gene>
    <name evidence="6" type="ORF">KM029_08895</name>
</gene>
<dbReference type="PROSITE" id="PS50093">
    <property type="entry name" value="PKD"/>
    <property type="match status" value="1"/>
</dbReference>
<dbReference type="InterPro" id="IPR000601">
    <property type="entry name" value="PKD_dom"/>
</dbReference>
<feature type="signal peptide" evidence="2">
    <location>
        <begin position="1"/>
        <end position="24"/>
    </location>
</feature>
<dbReference type="RefSeq" id="WP_158631010.1">
    <property type="nucleotide sequence ID" value="NZ_CP076128.1"/>
</dbReference>
<dbReference type="Pfam" id="PF18962">
    <property type="entry name" value="Por_Secre_tail"/>
    <property type="match status" value="1"/>
</dbReference>
<reference evidence="6 7" key="1">
    <citation type="submission" date="2021-05" db="EMBL/GenBank/DDBJ databases">
        <title>Comparative genomic studies on the polysaccharide-degrading batcterial strains of the Flammeovirga genus.</title>
        <authorList>
            <person name="Zewei F."/>
            <person name="Zheng Z."/>
            <person name="Yu L."/>
            <person name="Ruyue G."/>
            <person name="Yanhong M."/>
            <person name="Yuanyuan C."/>
            <person name="Jingyan G."/>
            <person name="Wenjun H."/>
        </authorList>
    </citation>
    <scope>NUCLEOTIDE SEQUENCE [LARGE SCALE GENOMIC DNA]</scope>
    <source>
        <strain evidence="6 7">YS10</strain>
    </source>
</reference>
<dbReference type="Pfam" id="PF18911">
    <property type="entry name" value="PKD_4"/>
    <property type="match status" value="1"/>
</dbReference>
<evidence type="ECO:0000256" key="1">
    <source>
        <dbReference type="ARBA" id="ARBA00006865"/>
    </source>
</evidence>
<dbReference type="Gene3D" id="2.60.40.10">
    <property type="entry name" value="Immunoglobulins"/>
    <property type="match status" value="6"/>
</dbReference>
<evidence type="ECO:0000259" key="5">
    <source>
        <dbReference type="PROSITE" id="PS51762"/>
    </source>
</evidence>
<feature type="domain" description="GH16" evidence="5">
    <location>
        <begin position="915"/>
        <end position="1234"/>
    </location>
</feature>
<dbReference type="Pfam" id="PF22633">
    <property type="entry name" value="F5_F8_type_C_2"/>
    <property type="match status" value="1"/>
</dbReference>
<feature type="chain" id="PRO_5045816329" evidence="2">
    <location>
        <begin position="25"/>
        <end position="2582"/>
    </location>
</feature>
<dbReference type="PANTHER" id="PTHR10963:SF55">
    <property type="entry name" value="GLYCOSIDE HYDROLASE FAMILY 16 PROTEIN"/>
    <property type="match status" value="1"/>
</dbReference>
<evidence type="ECO:0000313" key="7">
    <source>
        <dbReference type="Proteomes" id="UP000682802"/>
    </source>
</evidence>
<keyword evidence="2" id="KW-0732">Signal</keyword>
<dbReference type="InterPro" id="IPR000421">
    <property type="entry name" value="FA58C"/>
</dbReference>
<feature type="domain" description="PKD" evidence="4">
    <location>
        <begin position="2326"/>
        <end position="2377"/>
    </location>
</feature>
<dbReference type="InterPro" id="IPR008979">
    <property type="entry name" value="Galactose-bd-like_sf"/>
</dbReference>
<dbReference type="EMBL" id="CP076128">
    <property type="protein sequence ID" value="QWG09044.1"/>
    <property type="molecule type" value="Genomic_DNA"/>
</dbReference>
<dbReference type="InterPro" id="IPR050546">
    <property type="entry name" value="Glycosyl_Hydrlase_16"/>
</dbReference>
<proteinExistence type="inferred from homology"/>
<evidence type="ECO:0000259" key="3">
    <source>
        <dbReference type="PROSITE" id="PS50022"/>
    </source>
</evidence>
<feature type="domain" description="GH16" evidence="5">
    <location>
        <begin position="386"/>
        <end position="679"/>
    </location>
</feature>
<evidence type="ECO:0000313" key="6">
    <source>
        <dbReference type="EMBL" id="QWG09044.1"/>
    </source>
</evidence>
<dbReference type="SMART" id="SM00089">
    <property type="entry name" value="PKD"/>
    <property type="match status" value="5"/>
</dbReference>
<dbReference type="InterPro" id="IPR026444">
    <property type="entry name" value="Secre_tail"/>
</dbReference>
<dbReference type="PANTHER" id="PTHR10963">
    <property type="entry name" value="GLYCOSYL HYDROLASE-RELATED"/>
    <property type="match status" value="1"/>
</dbReference>
<dbReference type="CDD" id="cd08023">
    <property type="entry name" value="GH16_laminarinase_like"/>
    <property type="match status" value="4"/>
</dbReference>
<dbReference type="PROSITE" id="PS50022">
    <property type="entry name" value="FA58C_3"/>
    <property type="match status" value="1"/>
</dbReference>
<dbReference type="NCBIfam" id="TIGR04183">
    <property type="entry name" value="Por_Secre_tail"/>
    <property type="match status" value="1"/>
</dbReference>
<dbReference type="InterPro" id="IPR035986">
    <property type="entry name" value="PKD_dom_sf"/>
</dbReference>
<evidence type="ECO:0000259" key="4">
    <source>
        <dbReference type="PROSITE" id="PS50093"/>
    </source>
</evidence>
<dbReference type="PROSITE" id="PS51762">
    <property type="entry name" value="GH16_2"/>
    <property type="match status" value="4"/>
</dbReference>
<dbReference type="SUPFAM" id="SSF49785">
    <property type="entry name" value="Galactose-binding domain-like"/>
    <property type="match status" value="4"/>
</dbReference>
<keyword evidence="7" id="KW-1185">Reference proteome</keyword>
<feature type="domain" description="F5/8 type C" evidence="3">
    <location>
        <begin position="2144"/>
        <end position="2292"/>
    </location>
</feature>
<evidence type="ECO:0000256" key="2">
    <source>
        <dbReference type="SAM" id="SignalP"/>
    </source>
</evidence>